<dbReference type="InterPro" id="IPR013783">
    <property type="entry name" value="Ig-like_fold"/>
</dbReference>
<feature type="signal peptide" evidence="1">
    <location>
        <begin position="1"/>
        <end position="26"/>
    </location>
</feature>
<dbReference type="AlphaFoldDB" id="A0A1H2S027"/>
<dbReference type="STRING" id="1073328.SAMN05216294_2216"/>
<feature type="chain" id="PRO_5011753669" description="PKD/Chitinase domain-containing protein" evidence="1">
    <location>
        <begin position="27"/>
        <end position="520"/>
    </location>
</feature>
<dbReference type="Proteomes" id="UP000199592">
    <property type="component" value="Unassembled WGS sequence"/>
</dbReference>
<evidence type="ECO:0000313" key="3">
    <source>
        <dbReference type="Proteomes" id="UP000199592"/>
    </source>
</evidence>
<keyword evidence="3" id="KW-1185">Reference proteome</keyword>
<proteinExistence type="predicted"/>
<accession>A0A1H2S027</accession>
<reference evidence="3" key="1">
    <citation type="submission" date="2016-10" db="EMBL/GenBank/DDBJ databases">
        <authorList>
            <person name="Varghese N."/>
            <person name="Submissions S."/>
        </authorList>
    </citation>
    <scope>NUCLEOTIDE SEQUENCE [LARGE SCALE GENOMIC DNA]</scope>
    <source>
        <strain evidence="3">DSM 25030</strain>
    </source>
</reference>
<dbReference type="EMBL" id="FNMY01000001">
    <property type="protein sequence ID" value="SDW24895.1"/>
    <property type="molecule type" value="Genomic_DNA"/>
</dbReference>
<organism evidence="2 3">
    <name type="scientific">Flagellimonas zhangzhouensis</name>
    <dbReference type="NCBI Taxonomy" id="1073328"/>
    <lineage>
        <taxon>Bacteria</taxon>
        <taxon>Pseudomonadati</taxon>
        <taxon>Bacteroidota</taxon>
        <taxon>Flavobacteriia</taxon>
        <taxon>Flavobacteriales</taxon>
        <taxon>Flavobacteriaceae</taxon>
        <taxon>Flagellimonas</taxon>
    </lineage>
</organism>
<dbReference type="Gene3D" id="2.60.40.10">
    <property type="entry name" value="Immunoglobulins"/>
    <property type="match status" value="1"/>
</dbReference>
<gene>
    <name evidence="2" type="ORF">SAMN04487892_0863</name>
</gene>
<name>A0A1H2S027_9FLAO</name>
<evidence type="ECO:0000256" key="1">
    <source>
        <dbReference type="SAM" id="SignalP"/>
    </source>
</evidence>
<protein>
    <recommendedName>
        <fullName evidence="4">PKD/Chitinase domain-containing protein</fullName>
    </recommendedName>
</protein>
<evidence type="ECO:0008006" key="4">
    <source>
        <dbReference type="Google" id="ProtNLM"/>
    </source>
</evidence>
<keyword evidence="1" id="KW-0732">Signal</keyword>
<dbReference type="Pfam" id="PF17957">
    <property type="entry name" value="Big_7"/>
    <property type="match status" value="1"/>
</dbReference>
<evidence type="ECO:0000313" key="2">
    <source>
        <dbReference type="EMBL" id="SDW24895.1"/>
    </source>
</evidence>
<sequence>MKTLKTMKTKVLFGLMLLALVFSCSKDDEPAPTPEPENQKPTISFVSPTANSGDLWNIVDVEVNAADSDGSVAKVEFYANGVKVTESTVSPYSFNWNSKDVEDGSVELKAIVTDDEGATATASISVDVKNVLLDYNIFDGYLSAGADIMNFTYITSPAPEKEILYFAEIPEGAFAQTVQRPAEFDGETFDVHFVGYYMNNDGNDGKITSYHGITPGDFSPVPSTQANYGNELGDANVTFTNVPDHDYAMIFSGGNTNPIAENTQRTLKIYDQFDLGYVYLKVGDAGYYMAAPFGVGDHELPLNAMNTSMDSHTFADNGSLSTASLLVQGHTGPSRYSPAVSIYRENIALNGNPFETKFHVPKAEDQVFDHYFTNARVQENGRTYVHEAYQEILSSMTKLDATFEANDKKLSQLDITATSMDDFDWLGVTFQVSASDTFTFVWQSYSGDDTISFPPIPTEVVTATNEVFNSSDIVFKDANVTMLFEDRDNYNGYDDFKDIRFGRKTEDTELKTRLYVFGQL</sequence>
<dbReference type="PROSITE" id="PS51257">
    <property type="entry name" value="PROKAR_LIPOPROTEIN"/>
    <property type="match status" value="1"/>
</dbReference>